<keyword evidence="1" id="KW-1133">Transmembrane helix</keyword>
<protein>
    <submittedName>
        <fullName evidence="2">Uncharacterized protein</fullName>
    </submittedName>
</protein>
<organism evidence="2 3">
    <name type="scientific">Cellulomonas denverensis</name>
    <dbReference type="NCBI Taxonomy" id="264297"/>
    <lineage>
        <taxon>Bacteria</taxon>
        <taxon>Bacillati</taxon>
        <taxon>Actinomycetota</taxon>
        <taxon>Actinomycetes</taxon>
        <taxon>Micrococcales</taxon>
        <taxon>Cellulomonadaceae</taxon>
        <taxon>Cellulomonas</taxon>
    </lineage>
</organism>
<evidence type="ECO:0000313" key="2">
    <source>
        <dbReference type="EMBL" id="NKY24071.1"/>
    </source>
</evidence>
<feature type="transmembrane region" description="Helical" evidence="1">
    <location>
        <begin position="61"/>
        <end position="85"/>
    </location>
</feature>
<comment type="caution">
    <text evidence="2">The sequence shown here is derived from an EMBL/GenBank/DDBJ whole genome shotgun (WGS) entry which is preliminary data.</text>
</comment>
<accession>A0A7X6R0E8</accession>
<dbReference type="RefSeq" id="WP_168631193.1">
    <property type="nucleotide sequence ID" value="NZ_BONL01000020.1"/>
</dbReference>
<keyword evidence="1" id="KW-0472">Membrane</keyword>
<keyword evidence="3" id="KW-1185">Reference proteome</keyword>
<sequence>MTSPARHATRPSVGTGRPRPAFLAAAGCLMVGVVVHVPPVWNQLAGPERAGRRAWYQRAAAGFGQWPITILCGFVALLLVGSLLASSRRGAGES</sequence>
<dbReference type="EMBL" id="JAAXOX010000011">
    <property type="protein sequence ID" value="NKY24071.1"/>
    <property type="molecule type" value="Genomic_DNA"/>
</dbReference>
<dbReference type="Proteomes" id="UP000581206">
    <property type="component" value="Unassembled WGS sequence"/>
</dbReference>
<reference evidence="2 3" key="1">
    <citation type="submission" date="2020-04" db="EMBL/GenBank/DDBJ databases">
        <title>MicrobeNet Type strains.</title>
        <authorList>
            <person name="Nicholson A.C."/>
        </authorList>
    </citation>
    <scope>NUCLEOTIDE SEQUENCE [LARGE SCALE GENOMIC DNA]</scope>
    <source>
        <strain evidence="2 3">ATCC BAA-788</strain>
    </source>
</reference>
<gene>
    <name evidence="2" type="ORF">HGA03_15485</name>
</gene>
<dbReference type="AlphaFoldDB" id="A0A7X6R0E8"/>
<feature type="transmembrane region" description="Helical" evidence="1">
    <location>
        <begin position="21"/>
        <end position="41"/>
    </location>
</feature>
<keyword evidence="1" id="KW-0812">Transmembrane</keyword>
<evidence type="ECO:0000313" key="3">
    <source>
        <dbReference type="Proteomes" id="UP000581206"/>
    </source>
</evidence>
<evidence type="ECO:0000256" key="1">
    <source>
        <dbReference type="SAM" id="Phobius"/>
    </source>
</evidence>
<name>A0A7X6R0E8_9CELL</name>
<proteinExistence type="predicted"/>